<gene>
    <name evidence="2" type="ORF">N8I74_00130</name>
</gene>
<evidence type="ECO:0000256" key="1">
    <source>
        <dbReference type="SAM" id="Phobius"/>
    </source>
</evidence>
<dbReference type="RefSeq" id="WP_263124867.1">
    <property type="nucleotide sequence ID" value="NZ_CP106753.1"/>
</dbReference>
<keyword evidence="1" id="KW-0472">Membrane</keyword>
<dbReference type="PANTHER" id="PTHR36833">
    <property type="entry name" value="SLR0610 PROTEIN-RELATED"/>
    <property type="match status" value="1"/>
</dbReference>
<sequence>MQTVLTAFGRLARAELHAKLANRTEFLLIGLGVFATSLATAATLYLLAGQQGSIAGWNRYDLIFLQGFMLLAYSLQSGMFNAQFMLSRWLRDGSYLRTYLRPVHPLLQLALERFHPQGFLVMAFGLGYCVLAVWAGGTAQPWWFWPAFALLWLLAAVTFTAINLMAAASAFWFGEAWPTQSLVGRVTDMARYPLDMLPWLPRQCFMWLPLGALGYWPGRALLHGTPLLPVLGYMLLACAVSVWGAHRLWHAGMRHYEGAGG</sequence>
<keyword evidence="1" id="KW-1133">Transmembrane helix</keyword>
<keyword evidence="1" id="KW-0812">Transmembrane</keyword>
<feature type="transmembrane region" description="Helical" evidence="1">
    <location>
        <begin position="63"/>
        <end position="82"/>
    </location>
</feature>
<reference evidence="2" key="1">
    <citation type="submission" date="2022-10" db="EMBL/GenBank/DDBJ databases">
        <title>Chitiniphilus purpureus sp. nov., a novel chitin-degrading bacterium isolated from crawfish pond sediment.</title>
        <authorList>
            <person name="Li K."/>
        </authorList>
    </citation>
    <scope>NUCLEOTIDE SEQUENCE</scope>
    <source>
        <strain evidence="2">CD1</strain>
    </source>
</reference>
<evidence type="ECO:0000313" key="2">
    <source>
        <dbReference type="EMBL" id="UXY15458.1"/>
    </source>
</evidence>
<dbReference type="PANTHER" id="PTHR36833:SF1">
    <property type="entry name" value="INTEGRAL MEMBRANE TRANSPORT PROTEIN"/>
    <property type="match status" value="1"/>
</dbReference>
<keyword evidence="3" id="KW-1185">Reference proteome</keyword>
<feature type="transmembrane region" description="Helical" evidence="1">
    <location>
        <begin position="118"/>
        <end position="137"/>
    </location>
</feature>
<protein>
    <submittedName>
        <fullName evidence="2">ABC transporter permease</fullName>
    </submittedName>
</protein>
<accession>A0ABY6DP53</accession>
<organism evidence="2 3">
    <name type="scientific">Chitiniphilus purpureus</name>
    <dbReference type="NCBI Taxonomy" id="2981137"/>
    <lineage>
        <taxon>Bacteria</taxon>
        <taxon>Pseudomonadati</taxon>
        <taxon>Pseudomonadota</taxon>
        <taxon>Betaproteobacteria</taxon>
        <taxon>Neisseriales</taxon>
        <taxon>Chitinibacteraceae</taxon>
        <taxon>Chitiniphilus</taxon>
    </lineage>
</organism>
<dbReference type="Pfam" id="PF06182">
    <property type="entry name" value="ABC2_membrane_6"/>
    <property type="match status" value="1"/>
</dbReference>
<feature type="transmembrane region" description="Helical" evidence="1">
    <location>
        <begin position="143"/>
        <end position="173"/>
    </location>
</feature>
<dbReference type="InterPro" id="IPR010390">
    <property type="entry name" value="ABC-2_transporter-like"/>
</dbReference>
<dbReference type="Proteomes" id="UP001061302">
    <property type="component" value="Chromosome"/>
</dbReference>
<dbReference type="EMBL" id="CP106753">
    <property type="protein sequence ID" value="UXY15458.1"/>
    <property type="molecule type" value="Genomic_DNA"/>
</dbReference>
<name>A0ABY6DP53_9NEIS</name>
<feature type="transmembrane region" description="Helical" evidence="1">
    <location>
        <begin position="227"/>
        <end position="245"/>
    </location>
</feature>
<proteinExistence type="predicted"/>
<evidence type="ECO:0000313" key="3">
    <source>
        <dbReference type="Proteomes" id="UP001061302"/>
    </source>
</evidence>
<feature type="transmembrane region" description="Helical" evidence="1">
    <location>
        <begin position="26"/>
        <end position="48"/>
    </location>
</feature>